<proteinExistence type="predicted"/>
<sequence>MIKKEQEEEEARDEFPSGAERPVRKHKKKPNRGKQPKLTVARREETTESALCQQLIAPLSQISRQKLRSVKMLIRRNVCQTDQSIFTSKLLEKILQEAEVEMPDKVEELLIAECSLKDGLSHERLLKYFEVAHGDTGRDSVMVKQPHNCILPQLEQDELLQRAVEQIQVAGQSFDYRDFRKFLMNHDLNRDGLLKKDIVRSFNSFIH</sequence>
<feature type="region of interest" description="Disordered" evidence="1">
    <location>
        <begin position="1"/>
        <end position="42"/>
    </location>
</feature>
<dbReference type="Proteomes" id="UP001626550">
    <property type="component" value="Unassembled WGS sequence"/>
</dbReference>
<evidence type="ECO:0000313" key="2">
    <source>
        <dbReference type="EMBL" id="KAL3316314.1"/>
    </source>
</evidence>
<organism evidence="2 3">
    <name type="scientific">Cichlidogyrus casuarinus</name>
    <dbReference type="NCBI Taxonomy" id="1844966"/>
    <lineage>
        <taxon>Eukaryota</taxon>
        <taxon>Metazoa</taxon>
        <taxon>Spiralia</taxon>
        <taxon>Lophotrochozoa</taxon>
        <taxon>Platyhelminthes</taxon>
        <taxon>Monogenea</taxon>
        <taxon>Monopisthocotylea</taxon>
        <taxon>Dactylogyridea</taxon>
        <taxon>Ancyrocephalidae</taxon>
        <taxon>Cichlidogyrus</taxon>
    </lineage>
</organism>
<dbReference type="EMBL" id="JBJKFK010000561">
    <property type="protein sequence ID" value="KAL3316314.1"/>
    <property type="molecule type" value="Genomic_DNA"/>
</dbReference>
<reference evidence="2 3" key="1">
    <citation type="submission" date="2024-11" db="EMBL/GenBank/DDBJ databases">
        <title>Adaptive evolution of stress response genes in parasites aligns with host niche diversity.</title>
        <authorList>
            <person name="Hahn C."/>
            <person name="Resl P."/>
        </authorList>
    </citation>
    <scope>NUCLEOTIDE SEQUENCE [LARGE SCALE GENOMIC DNA]</scope>
    <source>
        <strain evidence="2">EGGRZ-B1_66</strain>
        <tissue evidence="2">Body</tissue>
    </source>
</reference>
<keyword evidence="3" id="KW-1185">Reference proteome</keyword>
<accession>A0ABD2Q9S7</accession>
<comment type="caution">
    <text evidence="2">The sequence shown here is derived from an EMBL/GenBank/DDBJ whole genome shotgun (WGS) entry which is preliminary data.</text>
</comment>
<protein>
    <recommendedName>
        <fullName evidence="4">EF-hand domain-containing protein</fullName>
    </recommendedName>
</protein>
<gene>
    <name evidence="2" type="ORF">Ciccas_005040</name>
</gene>
<evidence type="ECO:0008006" key="4">
    <source>
        <dbReference type="Google" id="ProtNLM"/>
    </source>
</evidence>
<name>A0ABD2Q9S7_9PLAT</name>
<evidence type="ECO:0000256" key="1">
    <source>
        <dbReference type="SAM" id="MobiDB-lite"/>
    </source>
</evidence>
<feature type="compositionally biased region" description="Basic residues" evidence="1">
    <location>
        <begin position="23"/>
        <end position="35"/>
    </location>
</feature>
<dbReference type="AlphaFoldDB" id="A0ABD2Q9S7"/>
<evidence type="ECO:0000313" key="3">
    <source>
        <dbReference type="Proteomes" id="UP001626550"/>
    </source>
</evidence>